<sequence>MIRLFNKKERNVAIHCTKQDLQINGVPIEYPIRLNQLEKLFGKPTRRVTDEKYTFQKTYVWDSLGIKVMESVGSISGIQCLYISNQKLKVKPKRAFEGKFFIHDEPFDISEQADDEGYYLHGFWNVSKLQRLDDEHPFGVSIWYDKYFEIPENKYEIKPLEEPEIHFTDFNFKLCVLQVLMYEKELLQPKFDVYEFIKWYKKRKIDTKEERFEPIPEVMDYLKQLPIPLRLAIEVTEIYQDGGNDIYLNTCLGCEGYEDYWDIVSIKDIQHFPNLKKATLCYAKENVLDQLIQLGIEAKWI</sequence>
<dbReference type="RefSeq" id="WP_338194328.1">
    <property type="nucleotide sequence ID" value="NZ_AP027268.1"/>
</dbReference>
<organism evidence="3 4">
    <name type="scientific">Flagellimonas marinaquae</name>
    <dbReference type="NCBI Taxonomy" id="254955"/>
    <lineage>
        <taxon>Bacteria</taxon>
        <taxon>Pseudomonadati</taxon>
        <taxon>Bacteroidota</taxon>
        <taxon>Flavobacteriia</taxon>
        <taxon>Flavobacteriales</taxon>
        <taxon>Flavobacteriaceae</taxon>
        <taxon>Flagellimonas</taxon>
    </lineage>
</organism>
<accession>A0AA48HL26</accession>
<feature type="domain" description="DUF6892" evidence="1">
    <location>
        <begin position="165"/>
        <end position="297"/>
    </location>
</feature>
<evidence type="ECO:0000313" key="4">
    <source>
        <dbReference type="Proteomes" id="UP001330184"/>
    </source>
</evidence>
<proteinExistence type="predicted"/>
<name>A0AA48HL26_9FLAO</name>
<evidence type="ECO:0000313" key="3">
    <source>
        <dbReference type="EMBL" id="BDW93645.1"/>
    </source>
</evidence>
<dbReference type="Proteomes" id="UP001330184">
    <property type="component" value="Chromosome"/>
</dbReference>
<feature type="domain" description="DUF7738" evidence="2">
    <location>
        <begin position="14"/>
        <end position="112"/>
    </location>
</feature>
<dbReference type="InterPro" id="IPR056640">
    <property type="entry name" value="DUF7738"/>
</dbReference>
<dbReference type="AlphaFoldDB" id="A0AA48HL26"/>
<gene>
    <name evidence="3" type="ORF">MACH07_24770</name>
</gene>
<evidence type="ECO:0000259" key="2">
    <source>
        <dbReference type="Pfam" id="PF24880"/>
    </source>
</evidence>
<dbReference type="Pfam" id="PF24880">
    <property type="entry name" value="DUF7738"/>
    <property type="match status" value="1"/>
</dbReference>
<dbReference type="EMBL" id="AP027268">
    <property type="protein sequence ID" value="BDW93645.1"/>
    <property type="molecule type" value="Genomic_DNA"/>
</dbReference>
<reference evidence="3 4" key="1">
    <citation type="submission" date="2023-01" db="EMBL/GenBank/DDBJ databases">
        <title>Complete genome sequence of Muricauda aquimarina strain IFOP_LL357.</title>
        <authorList>
            <person name="Gajardo G."/>
            <person name="Ueki S."/>
            <person name="Maruyama F."/>
        </authorList>
    </citation>
    <scope>NUCLEOTIDE SEQUENCE [LARGE SCALE GENOMIC DNA]</scope>
    <source>
        <strain evidence="3 4">IFOP_LL357</strain>
    </source>
</reference>
<keyword evidence="4" id="KW-1185">Reference proteome</keyword>
<dbReference type="InterPro" id="IPR054187">
    <property type="entry name" value="DUF6892"/>
</dbReference>
<dbReference type="Pfam" id="PF21832">
    <property type="entry name" value="DUF6892"/>
    <property type="match status" value="1"/>
</dbReference>
<evidence type="ECO:0000259" key="1">
    <source>
        <dbReference type="Pfam" id="PF21832"/>
    </source>
</evidence>
<protein>
    <submittedName>
        <fullName evidence="3">Uncharacterized protein</fullName>
    </submittedName>
</protein>